<proteinExistence type="predicted"/>
<sequence>MKLDFSGLNKQTQKSFGDQRAIIKRVMQGKQVLCEECKQPLLLVTPEASDKPGISCKKGCTNIELDFA</sequence>
<evidence type="ECO:0000313" key="2">
    <source>
        <dbReference type="Proteomes" id="UP000240987"/>
    </source>
</evidence>
<reference evidence="1 2" key="1">
    <citation type="submission" date="2018-01" db="EMBL/GenBank/DDBJ databases">
        <title>Whole genome sequencing of Histamine producing bacteria.</title>
        <authorList>
            <person name="Butler K."/>
        </authorList>
    </citation>
    <scope>NUCLEOTIDE SEQUENCE [LARGE SCALE GENOMIC DNA]</scope>
    <source>
        <strain evidence="1 2">JCM 12947</strain>
    </source>
</reference>
<keyword evidence="2" id="KW-1185">Reference proteome</keyword>
<dbReference type="OrthoDB" id="6387849at2"/>
<evidence type="ECO:0000313" key="1">
    <source>
        <dbReference type="EMBL" id="PSU51372.1"/>
    </source>
</evidence>
<dbReference type="AlphaFoldDB" id="A0A2T3JQK3"/>
<organism evidence="1 2">
    <name type="scientific">Photobacterium frigidiphilum</name>
    <dbReference type="NCBI Taxonomy" id="264736"/>
    <lineage>
        <taxon>Bacteria</taxon>
        <taxon>Pseudomonadati</taxon>
        <taxon>Pseudomonadota</taxon>
        <taxon>Gammaproteobacteria</taxon>
        <taxon>Vibrionales</taxon>
        <taxon>Vibrionaceae</taxon>
        <taxon>Photobacterium</taxon>
    </lineage>
</organism>
<gene>
    <name evidence="1" type="ORF">C9J12_00010</name>
</gene>
<protein>
    <submittedName>
        <fullName evidence="1">Uncharacterized protein</fullName>
    </submittedName>
</protein>
<dbReference type="RefSeq" id="WP_107240845.1">
    <property type="nucleotide sequence ID" value="NZ_JAKJUA010000016.1"/>
</dbReference>
<name>A0A2T3JQK3_9GAMM</name>
<dbReference type="Proteomes" id="UP000240987">
    <property type="component" value="Unassembled WGS sequence"/>
</dbReference>
<comment type="caution">
    <text evidence="1">The sequence shown here is derived from an EMBL/GenBank/DDBJ whole genome shotgun (WGS) entry which is preliminary data.</text>
</comment>
<accession>A0A2T3JQK3</accession>
<dbReference type="EMBL" id="PYMJ01000001">
    <property type="protein sequence ID" value="PSU51372.1"/>
    <property type="molecule type" value="Genomic_DNA"/>
</dbReference>